<dbReference type="Proteomes" id="UP000298061">
    <property type="component" value="Unassembled WGS sequence"/>
</dbReference>
<evidence type="ECO:0000313" key="1">
    <source>
        <dbReference type="EMBL" id="TFY79081.1"/>
    </source>
</evidence>
<keyword evidence="2" id="KW-1185">Reference proteome</keyword>
<proteinExistence type="predicted"/>
<name>A0A4Y9ZYQ4_9AGAM</name>
<accession>A0A4Y9ZYQ4</accession>
<protein>
    <submittedName>
        <fullName evidence="1">Uncharacterized protein</fullName>
    </submittedName>
</protein>
<dbReference type="EMBL" id="SFCI01000563">
    <property type="protein sequence ID" value="TFY79081.1"/>
    <property type="molecule type" value="Genomic_DNA"/>
</dbReference>
<gene>
    <name evidence="1" type="ORF">EWM64_g4933</name>
</gene>
<dbReference type="OrthoDB" id="2269034at2759"/>
<sequence>MSRTHGFPVQPLIMPRAHGGLPVQPHVMPHTHPFQPLVRSHTHGLDIQPLVTRRHVRTRKPLIQRLPVEIRCRIFYYCSATECRYDPKGISDANYINEHGDTDRDEKELRKAYQRVPRWIAILLVCHDWYHIAVNFSDLWIRLDFSSLRLTRVFLERSKSRPLDVVAFLPPDPDLQTLQLIMAHFPRIRKLLLFAWKADHLISILTARGGARRTHWRSSRSIHIFSRMVNDLITIDI</sequence>
<comment type="caution">
    <text evidence="1">The sequence shown here is derived from an EMBL/GenBank/DDBJ whole genome shotgun (WGS) entry which is preliminary data.</text>
</comment>
<dbReference type="AlphaFoldDB" id="A0A4Y9ZYQ4"/>
<reference evidence="1 2" key="1">
    <citation type="submission" date="2019-02" db="EMBL/GenBank/DDBJ databases">
        <title>Genome sequencing of the rare red list fungi Hericium alpestre (H. flagellum).</title>
        <authorList>
            <person name="Buettner E."/>
            <person name="Kellner H."/>
        </authorList>
    </citation>
    <scope>NUCLEOTIDE SEQUENCE [LARGE SCALE GENOMIC DNA]</scope>
    <source>
        <strain evidence="1 2">DSM 108284</strain>
    </source>
</reference>
<organism evidence="1 2">
    <name type="scientific">Hericium alpestre</name>
    <dbReference type="NCBI Taxonomy" id="135208"/>
    <lineage>
        <taxon>Eukaryota</taxon>
        <taxon>Fungi</taxon>
        <taxon>Dikarya</taxon>
        <taxon>Basidiomycota</taxon>
        <taxon>Agaricomycotina</taxon>
        <taxon>Agaricomycetes</taxon>
        <taxon>Russulales</taxon>
        <taxon>Hericiaceae</taxon>
        <taxon>Hericium</taxon>
    </lineage>
</organism>
<evidence type="ECO:0000313" key="2">
    <source>
        <dbReference type="Proteomes" id="UP000298061"/>
    </source>
</evidence>